<dbReference type="AlphaFoldDB" id="A0A8H3GMY3"/>
<organism evidence="3 4">
    <name type="scientific">Rhizoctonia solani</name>
    <dbReference type="NCBI Taxonomy" id="456999"/>
    <lineage>
        <taxon>Eukaryota</taxon>
        <taxon>Fungi</taxon>
        <taxon>Dikarya</taxon>
        <taxon>Basidiomycota</taxon>
        <taxon>Agaricomycotina</taxon>
        <taxon>Agaricomycetes</taxon>
        <taxon>Cantharellales</taxon>
        <taxon>Ceratobasidiaceae</taxon>
        <taxon>Rhizoctonia</taxon>
    </lineage>
</organism>
<comment type="caution">
    <text evidence="3">The sequence shown here is derived from an EMBL/GenBank/DDBJ whole genome shotgun (WGS) entry which is preliminary data.</text>
</comment>
<sequence length="267" mass="29863">MSTIPCIAPATETPGPESNHTPRKRSLAAIHEPRERSQRPKDSNTPLGRRIHGSRYHFQVPYVGCSRCLDPDTRYGTPSNDYGTPFGCARCNNEIGVQSSVDPRLKARLLDLIPCAPLNSTMEKSQYTISHQPISQAYMSPTCTAPESQPQGGCCGKKKCHARRLRVLFPALLVILTLASLAIWLWCSDGMSDLADVGSTPEFDFKRRIILCQEQAVLDCYIRRTIRVSNPGHHALGMVLQEFVREPAVLPVLSMRVLWWPRMSGMY</sequence>
<reference evidence="3" key="1">
    <citation type="submission" date="2021-01" db="EMBL/GenBank/DDBJ databases">
        <authorList>
            <person name="Kaushik A."/>
        </authorList>
    </citation>
    <scope>NUCLEOTIDE SEQUENCE</scope>
    <source>
        <strain evidence="3">Type strain: AG8-Rh-89/</strain>
    </source>
</reference>
<name>A0A8H3GMY3_9AGAM</name>
<evidence type="ECO:0000313" key="4">
    <source>
        <dbReference type="Proteomes" id="UP000663850"/>
    </source>
</evidence>
<accession>A0A8H3GMY3</accession>
<feature type="region of interest" description="Disordered" evidence="1">
    <location>
        <begin position="1"/>
        <end position="52"/>
    </location>
</feature>
<feature type="compositionally biased region" description="Basic and acidic residues" evidence="1">
    <location>
        <begin position="31"/>
        <end position="42"/>
    </location>
</feature>
<keyword evidence="2" id="KW-1133">Transmembrane helix</keyword>
<dbReference type="Proteomes" id="UP000663850">
    <property type="component" value="Unassembled WGS sequence"/>
</dbReference>
<protein>
    <submittedName>
        <fullName evidence="3">Uncharacterized protein</fullName>
    </submittedName>
</protein>
<evidence type="ECO:0000313" key="3">
    <source>
        <dbReference type="EMBL" id="CAE6462603.1"/>
    </source>
</evidence>
<evidence type="ECO:0000256" key="2">
    <source>
        <dbReference type="SAM" id="Phobius"/>
    </source>
</evidence>
<proteinExistence type="predicted"/>
<feature type="transmembrane region" description="Helical" evidence="2">
    <location>
        <begin position="167"/>
        <end position="186"/>
    </location>
</feature>
<keyword evidence="2" id="KW-0472">Membrane</keyword>
<dbReference type="EMBL" id="CAJMWZ010002799">
    <property type="protein sequence ID" value="CAE6462603.1"/>
    <property type="molecule type" value="Genomic_DNA"/>
</dbReference>
<evidence type="ECO:0000256" key="1">
    <source>
        <dbReference type="SAM" id="MobiDB-lite"/>
    </source>
</evidence>
<gene>
    <name evidence="3" type="ORF">RDB_LOCUS53178</name>
</gene>
<keyword evidence="2" id="KW-0812">Transmembrane</keyword>